<dbReference type="Proteomes" id="UP001251857">
    <property type="component" value="Unassembled WGS sequence"/>
</dbReference>
<evidence type="ECO:0000313" key="1">
    <source>
        <dbReference type="EMBL" id="MDT0633663.1"/>
    </source>
</evidence>
<reference evidence="1 2" key="1">
    <citation type="submission" date="2023-09" db="EMBL/GenBank/DDBJ databases">
        <authorList>
            <person name="Rey-Velasco X."/>
        </authorList>
    </citation>
    <scope>NUCLEOTIDE SEQUENCE [LARGE SCALE GENOMIC DNA]</scope>
    <source>
        <strain evidence="1 2">W335</strain>
    </source>
</reference>
<evidence type="ECO:0000313" key="2">
    <source>
        <dbReference type="Proteomes" id="UP001251857"/>
    </source>
</evidence>
<keyword evidence="2" id="KW-1185">Reference proteome</keyword>
<organism evidence="1 2">
    <name type="scientific">Spectribacter hydrogenoxidans</name>
    <dbReference type="NCBI Taxonomy" id="3075608"/>
    <lineage>
        <taxon>Bacteria</taxon>
        <taxon>Pseudomonadati</taxon>
        <taxon>Pseudomonadota</taxon>
        <taxon>Gammaproteobacteria</taxon>
        <taxon>Salinisphaerales</taxon>
        <taxon>Salinisphaeraceae</taxon>
        <taxon>Spectribacter</taxon>
    </lineage>
</organism>
<dbReference type="RefSeq" id="WP_311651377.1">
    <property type="nucleotide sequence ID" value="NZ_JAVRIB010000001.1"/>
</dbReference>
<protein>
    <recommendedName>
        <fullName evidence="3">Type 4 fimbrial biogenesis protein PilX N-terminal domain-containing protein</fullName>
    </recommendedName>
</protein>
<dbReference type="EMBL" id="JAVRIB010000001">
    <property type="protein sequence ID" value="MDT0633663.1"/>
    <property type="molecule type" value="Genomic_DNA"/>
</dbReference>
<gene>
    <name evidence="1" type="ORF">RM532_01690</name>
</gene>
<accession>A0ABU3BWH8</accession>
<name>A0ABU3BWH8_9GAMM</name>
<proteinExistence type="predicted"/>
<comment type="caution">
    <text evidence="1">The sequence shown here is derived from an EMBL/GenBank/DDBJ whole genome shotgun (WGS) entry which is preliminary data.</text>
</comment>
<sequence length="145" mass="15024">MRGARTQRGVVLVVSLLMIAVLGLLATASMNFSGGSLLIVGNSQEQDNAESVVQRVVENTISRLDNFTAPAPLPAGTREGGLNVARSAPVCVRSSTMPGFSLVNPLSLQHNYYEFDAGAADPAGGANSRARVGVRILLNAGTCSP</sequence>
<evidence type="ECO:0008006" key="3">
    <source>
        <dbReference type="Google" id="ProtNLM"/>
    </source>
</evidence>